<organism evidence="3 4">
    <name type="scientific">Pythium oligandrum</name>
    <name type="common">Mycoparasitic fungus</name>
    <dbReference type="NCBI Taxonomy" id="41045"/>
    <lineage>
        <taxon>Eukaryota</taxon>
        <taxon>Sar</taxon>
        <taxon>Stramenopiles</taxon>
        <taxon>Oomycota</taxon>
        <taxon>Peronosporomycetes</taxon>
        <taxon>Pythiales</taxon>
        <taxon>Pythiaceae</taxon>
        <taxon>Pythium</taxon>
    </lineage>
</organism>
<evidence type="ECO:0000256" key="1">
    <source>
        <dbReference type="SAM" id="MobiDB-lite"/>
    </source>
</evidence>
<name>A0A8K1FF13_PYTOL</name>
<comment type="caution">
    <text evidence="3">The sequence shown here is derived from an EMBL/GenBank/DDBJ whole genome shotgun (WGS) entry which is preliminary data.</text>
</comment>
<feature type="transmembrane region" description="Helical" evidence="2">
    <location>
        <begin position="166"/>
        <end position="186"/>
    </location>
</feature>
<dbReference type="EMBL" id="SPLM01000145">
    <property type="protein sequence ID" value="TMW56353.1"/>
    <property type="molecule type" value="Genomic_DNA"/>
</dbReference>
<dbReference type="AlphaFoldDB" id="A0A8K1FF13"/>
<keyword evidence="2" id="KW-0472">Membrane</keyword>
<gene>
    <name evidence="3" type="ORF">Poli38472_006363</name>
</gene>
<feature type="compositionally biased region" description="Low complexity" evidence="1">
    <location>
        <begin position="34"/>
        <end position="60"/>
    </location>
</feature>
<keyword evidence="2" id="KW-1133">Transmembrane helix</keyword>
<feature type="transmembrane region" description="Helical" evidence="2">
    <location>
        <begin position="127"/>
        <end position="146"/>
    </location>
</feature>
<feature type="transmembrane region" description="Helical" evidence="2">
    <location>
        <begin position="262"/>
        <end position="285"/>
    </location>
</feature>
<evidence type="ECO:0000313" key="3">
    <source>
        <dbReference type="EMBL" id="TMW56353.1"/>
    </source>
</evidence>
<sequence length="385" mass="42819">MAKSKAKASNGAAAPLLQQDAPKKKKSKTKAKAESPTATALVSPASSTGSTASSTTSRPRVASEELIVPNVENVNSVYYGVDSFSPTLVDFYTADQKRIVWSSRAHRKMMTTLHRAWHAKPWKRHSLSFWSGVLASVTYACFLFGATGEIMSQDDAPVHVHALVDFPLLVGSVCFFAAHVVSYFEVINSCHNLEMWLDEYFHGYEPVLHRRYVGFFPTRIDFWTSILGIAGSLLYVVARTFVLMRSDADSNFGVISISRNEVNLIVGYWVPFFLGSFFLLLSAYLAHVEVTHRWFSWRLDRLESWVTGLSMLSAVGIFVSSTLQFIDPLSVLFSFGSCITPFAVGCVIGLGSSFLSIVELESIHKRHKHPEYGLLKGQTSYGTWK</sequence>
<accession>A0A8K1FF13</accession>
<reference evidence="3" key="1">
    <citation type="submission" date="2019-03" db="EMBL/GenBank/DDBJ databases">
        <title>Long read genome sequence of the mycoparasitic Pythium oligandrum ATCC 38472 isolated from sugarbeet rhizosphere.</title>
        <authorList>
            <person name="Gaulin E."/>
        </authorList>
    </citation>
    <scope>NUCLEOTIDE SEQUENCE</scope>
    <source>
        <strain evidence="3">ATCC 38472_TT</strain>
    </source>
</reference>
<protein>
    <submittedName>
        <fullName evidence="3">Uncharacterized protein</fullName>
    </submittedName>
</protein>
<evidence type="ECO:0000313" key="4">
    <source>
        <dbReference type="Proteomes" id="UP000794436"/>
    </source>
</evidence>
<dbReference type="OrthoDB" id="61599at2759"/>
<feature type="region of interest" description="Disordered" evidence="1">
    <location>
        <begin position="1"/>
        <end position="61"/>
    </location>
</feature>
<feature type="transmembrane region" description="Helical" evidence="2">
    <location>
        <begin position="305"/>
        <end position="326"/>
    </location>
</feature>
<feature type="transmembrane region" description="Helical" evidence="2">
    <location>
        <begin position="220"/>
        <end position="242"/>
    </location>
</feature>
<evidence type="ECO:0000256" key="2">
    <source>
        <dbReference type="SAM" id="Phobius"/>
    </source>
</evidence>
<keyword evidence="4" id="KW-1185">Reference proteome</keyword>
<keyword evidence="2" id="KW-0812">Transmembrane</keyword>
<dbReference type="Proteomes" id="UP000794436">
    <property type="component" value="Unassembled WGS sequence"/>
</dbReference>
<proteinExistence type="predicted"/>
<feature type="transmembrane region" description="Helical" evidence="2">
    <location>
        <begin position="332"/>
        <end position="358"/>
    </location>
</feature>